<evidence type="ECO:0000313" key="11">
    <source>
        <dbReference type="EMBL" id="KAF3054342.1"/>
    </source>
</evidence>
<evidence type="ECO:0000256" key="6">
    <source>
        <dbReference type="ARBA" id="ARBA00022989"/>
    </source>
</evidence>
<feature type="transmembrane region" description="Helical" evidence="10">
    <location>
        <begin position="44"/>
        <end position="64"/>
    </location>
</feature>
<dbReference type="GO" id="GO:0005886">
    <property type="term" value="C:plasma membrane"/>
    <property type="evidence" value="ECO:0007669"/>
    <property type="project" value="UniProtKB-SubCell"/>
</dbReference>
<sequence>MIQIIQDTKEDFEWAVKLNRINLEMVGLWPKLEQNSEKKLTCTLRVFVICIGFSLIIPAIHSLIRIHTDIMLAIDNLHYTLPLISSLMRLMVFWWKKKALVTIVNMIAEDWLKSKSLYERTVMIKWAQRTRICVICAFSIMGIAYGSIVSTTIFGKSMRLTSNITDPGRPMLLQTYYIYDVTKRPQYEFTLILQIVSVFIVILPYTGIDTFLGLLVFHICGQLDILKSRLVHLHQYENFSDILKDSVRCHIRLLRAVAIVEDAYNIILLILLLYFGILFAFQGFLLVSLFDEEKISIIRLSTLLVGIANIFIHMCLYCAIGEVLMTRYDAIHYAVYNNEWYFLDSKKMKDLIIFMIKSGVPVYFTAGKIFPMTIAMFCSLLKTSAGYISFLLTTRN</sequence>
<evidence type="ECO:0000256" key="8">
    <source>
        <dbReference type="ARBA" id="ARBA00023170"/>
    </source>
</evidence>
<feature type="transmembrane region" description="Helical" evidence="10">
    <location>
        <begin position="297"/>
        <end position="320"/>
    </location>
</feature>
<dbReference type="Proteomes" id="UP000479987">
    <property type="component" value="Unassembled WGS sequence"/>
</dbReference>
<feature type="transmembrane region" description="Helical" evidence="10">
    <location>
        <begin position="76"/>
        <end position="95"/>
    </location>
</feature>
<keyword evidence="6 10" id="KW-1133">Transmembrane helix</keyword>
<dbReference type="GO" id="GO:0005549">
    <property type="term" value="F:odorant binding"/>
    <property type="evidence" value="ECO:0007669"/>
    <property type="project" value="InterPro"/>
</dbReference>
<keyword evidence="9 10" id="KW-0807">Transducer</keyword>
<comment type="similarity">
    <text evidence="10">Belongs to the insect chemoreceptor superfamily. Heteromeric odorant receptor channel (TC 1.A.69) family.</text>
</comment>
<proteinExistence type="inferred from homology"/>
<feature type="transmembrane region" description="Helical" evidence="10">
    <location>
        <begin position="132"/>
        <end position="154"/>
    </location>
</feature>
<evidence type="ECO:0000256" key="1">
    <source>
        <dbReference type="ARBA" id="ARBA00004651"/>
    </source>
</evidence>
<keyword evidence="8 10" id="KW-0675">Receptor</keyword>
<feature type="transmembrane region" description="Helical" evidence="10">
    <location>
        <begin position="263"/>
        <end position="285"/>
    </location>
</feature>
<evidence type="ECO:0000313" key="12">
    <source>
        <dbReference type="Proteomes" id="UP000479987"/>
    </source>
</evidence>
<name>A0A6G1LP55_9HYME</name>
<keyword evidence="2" id="KW-1003">Cell membrane</keyword>
<comment type="caution">
    <text evidence="11">The sequence shown here is derived from an EMBL/GenBank/DDBJ whole genome shotgun (WGS) entry which is preliminary data.</text>
</comment>
<keyword evidence="4 10" id="KW-0812">Transmembrane</keyword>
<keyword evidence="3 10" id="KW-0716">Sensory transduction</keyword>
<dbReference type="InterPro" id="IPR004117">
    <property type="entry name" value="7tm6_olfct_rcpt"/>
</dbReference>
<dbReference type="PANTHER" id="PTHR21137">
    <property type="entry name" value="ODORANT RECEPTOR"/>
    <property type="match status" value="1"/>
</dbReference>
<evidence type="ECO:0000256" key="10">
    <source>
        <dbReference type="RuleBase" id="RU351113"/>
    </source>
</evidence>
<dbReference type="GO" id="GO:0007165">
    <property type="term" value="P:signal transduction"/>
    <property type="evidence" value="ECO:0007669"/>
    <property type="project" value="UniProtKB-KW"/>
</dbReference>
<evidence type="ECO:0000256" key="5">
    <source>
        <dbReference type="ARBA" id="ARBA00022725"/>
    </source>
</evidence>
<gene>
    <name evidence="11" type="primary">Or-187</name>
    <name evidence="11" type="synonym">Nful_v1.0-Or-187</name>
    <name evidence="11" type="ORF">NFUL_NFUL000337</name>
</gene>
<keyword evidence="5 10" id="KW-0552">Olfaction</keyword>
<dbReference type="EMBL" id="SGBU01000041">
    <property type="protein sequence ID" value="KAF3054342.1"/>
    <property type="molecule type" value="Genomic_DNA"/>
</dbReference>
<protein>
    <recommendedName>
        <fullName evidence="10">Odorant receptor</fullName>
    </recommendedName>
</protein>
<evidence type="ECO:0000256" key="4">
    <source>
        <dbReference type="ARBA" id="ARBA00022692"/>
    </source>
</evidence>
<dbReference type="Pfam" id="PF02949">
    <property type="entry name" value="7tm_6"/>
    <property type="match status" value="1"/>
</dbReference>
<accession>A0A6G1LP55</accession>
<evidence type="ECO:0000256" key="7">
    <source>
        <dbReference type="ARBA" id="ARBA00023136"/>
    </source>
</evidence>
<organism evidence="11 12">
    <name type="scientific">Nylanderia fulva</name>
    <dbReference type="NCBI Taxonomy" id="613905"/>
    <lineage>
        <taxon>Eukaryota</taxon>
        <taxon>Metazoa</taxon>
        <taxon>Ecdysozoa</taxon>
        <taxon>Arthropoda</taxon>
        <taxon>Hexapoda</taxon>
        <taxon>Insecta</taxon>
        <taxon>Pterygota</taxon>
        <taxon>Neoptera</taxon>
        <taxon>Endopterygota</taxon>
        <taxon>Hymenoptera</taxon>
        <taxon>Apocrita</taxon>
        <taxon>Aculeata</taxon>
        <taxon>Formicoidea</taxon>
        <taxon>Formicidae</taxon>
        <taxon>Formicinae</taxon>
        <taxon>Nylanderia</taxon>
    </lineage>
</organism>
<evidence type="ECO:0000256" key="2">
    <source>
        <dbReference type="ARBA" id="ARBA00022475"/>
    </source>
</evidence>
<reference evidence="11 12" key="1">
    <citation type="submission" date="2019-08" db="EMBL/GenBank/DDBJ databases">
        <title>High quality draft denovo assembly of Nylanderia fulva.</title>
        <authorList>
            <person name="Vargo E.L."/>
            <person name="Tarone A.M."/>
            <person name="Konganti K.R."/>
        </authorList>
    </citation>
    <scope>NUCLEOTIDE SEQUENCE [LARGE SCALE GENOMIC DNA]</scope>
    <source>
        <strain evidence="11">TAMU-Nful-2015</strain>
        <tissue evidence="11">Whole body</tissue>
    </source>
</reference>
<comment type="caution">
    <text evidence="10">Lacks conserved residue(s) required for the propagation of feature annotation.</text>
</comment>
<dbReference type="AlphaFoldDB" id="A0A6G1LP55"/>
<evidence type="ECO:0000256" key="3">
    <source>
        <dbReference type="ARBA" id="ARBA00022606"/>
    </source>
</evidence>
<keyword evidence="12" id="KW-1185">Reference proteome</keyword>
<keyword evidence="7 10" id="KW-0472">Membrane</keyword>
<dbReference type="GO" id="GO:0004984">
    <property type="term" value="F:olfactory receptor activity"/>
    <property type="evidence" value="ECO:0007669"/>
    <property type="project" value="InterPro"/>
</dbReference>
<feature type="transmembrane region" description="Helical" evidence="10">
    <location>
        <begin position="191"/>
        <end position="220"/>
    </location>
</feature>
<evidence type="ECO:0000256" key="9">
    <source>
        <dbReference type="ARBA" id="ARBA00023224"/>
    </source>
</evidence>
<comment type="subcellular location">
    <subcellularLocation>
        <location evidence="1 10">Cell membrane</location>
        <topology evidence="1 10">Multi-pass membrane protein</topology>
    </subcellularLocation>
</comment>
<dbReference type="PANTHER" id="PTHR21137:SF35">
    <property type="entry name" value="ODORANT RECEPTOR 19A-RELATED"/>
    <property type="match status" value="1"/>
</dbReference>